<sequence>TFVIRNLNVKLNLLRCNGLPSTSTIVPKLQYFLSFNDIIPTVVQKESDELLYTVWSLVMVRESVASAGE</sequence>
<reference evidence="1" key="1">
    <citation type="submission" date="2020-07" db="EMBL/GenBank/DDBJ databases">
        <authorList>
            <person name="Nazaruddin N."/>
        </authorList>
    </citation>
    <scope>NUCLEOTIDE SEQUENCE</scope>
</reference>
<gene>
    <name evidence="1" type="ORF">MHI_LOCUS112559</name>
</gene>
<evidence type="ECO:0000313" key="2">
    <source>
        <dbReference type="Proteomes" id="UP000752696"/>
    </source>
</evidence>
<accession>A0A6V7GV82</accession>
<dbReference type="Proteomes" id="UP000752696">
    <property type="component" value="Unassembled WGS sequence"/>
</dbReference>
<organism evidence="1 2">
    <name type="scientific">Heterotrigona itama</name>
    <dbReference type="NCBI Taxonomy" id="395501"/>
    <lineage>
        <taxon>Eukaryota</taxon>
        <taxon>Metazoa</taxon>
        <taxon>Ecdysozoa</taxon>
        <taxon>Arthropoda</taxon>
        <taxon>Hexapoda</taxon>
        <taxon>Insecta</taxon>
        <taxon>Pterygota</taxon>
        <taxon>Neoptera</taxon>
        <taxon>Endopterygota</taxon>
        <taxon>Hymenoptera</taxon>
        <taxon>Apocrita</taxon>
        <taxon>Aculeata</taxon>
        <taxon>Apoidea</taxon>
        <taxon>Anthophila</taxon>
        <taxon>Apidae</taxon>
        <taxon>Heterotrigona</taxon>
    </lineage>
</organism>
<protein>
    <submittedName>
        <fullName evidence="1">Uncharacterized protein</fullName>
    </submittedName>
</protein>
<feature type="non-terminal residue" evidence="1">
    <location>
        <position position="1"/>
    </location>
</feature>
<dbReference type="EMBL" id="CAJDYZ010001946">
    <property type="protein sequence ID" value="CAD1469179.1"/>
    <property type="molecule type" value="Genomic_DNA"/>
</dbReference>
<proteinExistence type="predicted"/>
<evidence type="ECO:0000313" key="1">
    <source>
        <dbReference type="EMBL" id="CAD1469179.1"/>
    </source>
</evidence>
<name>A0A6V7GV82_9HYME</name>
<comment type="caution">
    <text evidence="1">The sequence shown here is derived from an EMBL/GenBank/DDBJ whole genome shotgun (WGS) entry which is preliminary data.</text>
</comment>
<dbReference type="AlphaFoldDB" id="A0A6V7GV82"/>
<feature type="non-terminal residue" evidence="1">
    <location>
        <position position="69"/>
    </location>
</feature>
<keyword evidence="2" id="KW-1185">Reference proteome</keyword>
<dbReference type="OrthoDB" id="10558221at2759"/>